<name>A0ABZ0X5G3_9GAMM</name>
<protein>
    <submittedName>
        <fullName evidence="1">Uncharacterized protein</fullName>
    </submittedName>
</protein>
<proteinExistence type="predicted"/>
<sequence length="184" mass="20837">MQTWTFEMCVESTPNKSTKFALTRWTANPLRGLSAICFKRYAKKTGRVTLKKYFLAFAFILAGCASGLPESTENNYVPPKERKLFDPTFINGQLTMPRGEWFHNFKATAIPGLCSDPRAGFLRVYKGKPSKCEMEIEPILDFCLEKLSENYIPETLVGIGRANSYGQSMGQCLIINYQHKIKNA</sequence>
<accession>A0ABZ0X5G3</accession>
<organism evidence="1 2">
    <name type="scientific">Kangiella aquimarina</name>
    <dbReference type="NCBI Taxonomy" id="261965"/>
    <lineage>
        <taxon>Bacteria</taxon>
        <taxon>Pseudomonadati</taxon>
        <taxon>Pseudomonadota</taxon>
        <taxon>Gammaproteobacteria</taxon>
        <taxon>Kangiellales</taxon>
        <taxon>Kangiellaceae</taxon>
        <taxon>Kangiella</taxon>
    </lineage>
</organism>
<dbReference type="RefSeq" id="WP_018623594.1">
    <property type="nucleotide sequence ID" value="NZ_CP140158.1"/>
</dbReference>
<dbReference type="EMBL" id="CP140158">
    <property type="protein sequence ID" value="WQG85604.1"/>
    <property type="molecule type" value="Genomic_DNA"/>
</dbReference>
<gene>
    <name evidence="1" type="ORF">SR900_01670</name>
</gene>
<evidence type="ECO:0000313" key="2">
    <source>
        <dbReference type="Proteomes" id="UP001324185"/>
    </source>
</evidence>
<dbReference type="Proteomes" id="UP001324185">
    <property type="component" value="Chromosome"/>
</dbReference>
<reference evidence="1 2" key="1">
    <citation type="submission" date="2023-11" db="EMBL/GenBank/DDBJ databases">
        <title>MicrobeMod: A computational toolkit for identifying prokaryotic methylation and restriction-modification with nanopore sequencing.</title>
        <authorList>
            <person name="Crits-Christoph A."/>
            <person name="Kang S.C."/>
            <person name="Lee H."/>
            <person name="Ostrov N."/>
        </authorList>
    </citation>
    <scope>NUCLEOTIDE SEQUENCE [LARGE SCALE GENOMIC DNA]</scope>
    <source>
        <strain evidence="1 2">DSMZ 16071</strain>
    </source>
</reference>
<keyword evidence="2" id="KW-1185">Reference proteome</keyword>
<evidence type="ECO:0000313" key="1">
    <source>
        <dbReference type="EMBL" id="WQG85604.1"/>
    </source>
</evidence>